<dbReference type="InterPro" id="IPR007438">
    <property type="entry name" value="DUF488"/>
</dbReference>
<comment type="caution">
    <text evidence="1">The sequence shown here is derived from an EMBL/GenBank/DDBJ whole genome shotgun (WGS) entry which is preliminary data.</text>
</comment>
<gene>
    <name evidence="1" type="ORF">EYH02_04675</name>
</gene>
<organism evidence="1 2">
    <name type="scientific">Ignisphaera aggregans</name>
    <dbReference type="NCBI Taxonomy" id="334771"/>
    <lineage>
        <taxon>Archaea</taxon>
        <taxon>Thermoproteota</taxon>
        <taxon>Thermoprotei</taxon>
        <taxon>Desulfurococcales</taxon>
        <taxon>Desulfurococcaceae</taxon>
        <taxon>Ignisphaera</taxon>
    </lineage>
</organism>
<protein>
    <submittedName>
        <fullName evidence="1">DUF488 family protein</fullName>
    </submittedName>
</protein>
<dbReference type="PIRSF" id="PIRSF024492">
    <property type="entry name" value="UCP024492"/>
    <property type="match status" value="1"/>
</dbReference>
<dbReference type="Pfam" id="PF04343">
    <property type="entry name" value="DUF488"/>
    <property type="match status" value="1"/>
</dbReference>
<accession>A0A832YT85</accession>
<dbReference type="PANTHER" id="PTHR39337:SF1">
    <property type="entry name" value="BLR5642 PROTEIN"/>
    <property type="match status" value="1"/>
</dbReference>
<evidence type="ECO:0000313" key="2">
    <source>
        <dbReference type="Proteomes" id="UP000605805"/>
    </source>
</evidence>
<name>A0A832YT85_9CREN</name>
<dbReference type="AlphaFoldDB" id="A0A832YT85"/>
<reference evidence="1" key="1">
    <citation type="journal article" date="2020" name="ISME J.">
        <title>Gammaproteobacteria mediating utilization of methyl-, sulfur- and petroleum organic compounds in deep ocean hydrothermal plumes.</title>
        <authorList>
            <person name="Zhou Z."/>
            <person name="Liu Y."/>
            <person name="Pan J."/>
            <person name="Cron B.R."/>
            <person name="Toner B.M."/>
            <person name="Anantharaman K."/>
            <person name="Breier J.A."/>
            <person name="Dick G.J."/>
            <person name="Li M."/>
        </authorList>
    </citation>
    <scope>NUCLEOTIDE SEQUENCE</scope>
    <source>
        <strain evidence="1">SZUA-1435</strain>
    </source>
</reference>
<sequence length="170" mass="19681">MASSGSEVCRGVVYTVGHSNRSLEEFIRLLERFRIVLVVDVRRWPTSRRFPWFERRALESALRSRGIAYAWLGDLLGGFRPGGYEAYMASDDYRRGIEVLRKLIDSEMRGCVAIMCRERLWFRCHRRFIADTLASLGYRVIHIVDESRTYVHRLRRAGDVVSGSSITSDT</sequence>
<proteinExistence type="predicted"/>
<dbReference type="PANTHER" id="PTHR39337">
    <property type="entry name" value="BLR5642 PROTEIN"/>
    <property type="match status" value="1"/>
</dbReference>
<evidence type="ECO:0000313" key="1">
    <source>
        <dbReference type="EMBL" id="HIP57345.1"/>
    </source>
</evidence>
<dbReference type="EMBL" id="DQTV01000087">
    <property type="protein sequence ID" value="HIP57345.1"/>
    <property type="molecule type" value="Genomic_DNA"/>
</dbReference>
<dbReference type="Proteomes" id="UP000605805">
    <property type="component" value="Unassembled WGS sequence"/>
</dbReference>
<dbReference type="InterPro" id="IPR014519">
    <property type="entry name" value="UCP024492"/>
</dbReference>